<dbReference type="Proteomes" id="UP000789342">
    <property type="component" value="Unassembled WGS sequence"/>
</dbReference>
<organism evidence="1 2">
    <name type="scientific">Acaulospora morrowiae</name>
    <dbReference type="NCBI Taxonomy" id="94023"/>
    <lineage>
        <taxon>Eukaryota</taxon>
        <taxon>Fungi</taxon>
        <taxon>Fungi incertae sedis</taxon>
        <taxon>Mucoromycota</taxon>
        <taxon>Glomeromycotina</taxon>
        <taxon>Glomeromycetes</taxon>
        <taxon>Diversisporales</taxon>
        <taxon>Acaulosporaceae</taxon>
        <taxon>Acaulospora</taxon>
    </lineage>
</organism>
<evidence type="ECO:0000313" key="2">
    <source>
        <dbReference type="Proteomes" id="UP000789342"/>
    </source>
</evidence>
<keyword evidence="2" id="KW-1185">Reference proteome</keyword>
<comment type="caution">
    <text evidence="1">The sequence shown here is derived from an EMBL/GenBank/DDBJ whole genome shotgun (WGS) entry which is preliminary data.</text>
</comment>
<protein>
    <submittedName>
        <fullName evidence="1">6667_t:CDS:1</fullName>
    </submittedName>
</protein>
<proteinExistence type="predicted"/>
<sequence>MKVAQLHSVQVGQKYEGYPPRNFNSNANALDEDYIKYFFLGPIMGLPSTTYAIKQMISLYPMLEHIEENKRERTENMPISRLGTVLVKLLDHLSQKSHEH</sequence>
<gene>
    <name evidence="1" type="ORF">AMORRO_LOCUS8672</name>
</gene>
<dbReference type="EMBL" id="CAJVPV010007615">
    <property type="protein sequence ID" value="CAG8621225.1"/>
    <property type="molecule type" value="Genomic_DNA"/>
</dbReference>
<evidence type="ECO:0000313" key="1">
    <source>
        <dbReference type="EMBL" id="CAG8621225.1"/>
    </source>
</evidence>
<reference evidence="1" key="1">
    <citation type="submission" date="2021-06" db="EMBL/GenBank/DDBJ databases">
        <authorList>
            <person name="Kallberg Y."/>
            <person name="Tangrot J."/>
            <person name="Rosling A."/>
        </authorList>
    </citation>
    <scope>NUCLEOTIDE SEQUENCE</scope>
    <source>
        <strain evidence="1">CL551</strain>
    </source>
</reference>
<name>A0A9N9D0X4_9GLOM</name>
<dbReference type="AlphaFoldDB" id="A0A9N9D0X4"/>
<accession>A0A9N9D0X4</accession>